<evidence type="ECO:0000256" key="4">
    <source>
        <dbReference type="ARBA" id="ARBA00023027"/>
    </source>
</evidence>
<dbReference type="FunFam" id="3.40.605.10:FF:000003">
    <property type="entry name" value="Methylmalonate-semialdehyde dehydrogenase [acylating]"/>
    <property type="match status" value="1"/>
</dbReference>
<feature type="compositionally biased region" description="Acidic residues" evidence="5">
    <location>
        <begin position="649"/>
        <end position="660"/>
    </location>
</feature>
<feature type="domain" description="DUF6604" evidence="7">
    <location>
        <begin position="511"/>
        <end position="776"/>
    </location>
</feature>
<dbReference type="Pfam" id="PF20253">
    <property type="entry name" value="DUF6604"/>
    <property type="match status" value="1"/>
</dbReference>
<feature type="compositionally biased region" description="Basic residues" evidence="5">
    <location>
        <begin position="671"/>
        <end position="693"/>
    </location>
</feature>
<dbReference type="Proteomes" id="UP000693738">
    <property type="component" value="Unassembled WGS sequence"/>
</dbReference>
<keyword evidence="3" id="KW-0560">Oxidoreductase</keyword>
<feature type="region of interest" description="Disordered" evidence="5">
    <location>
        <begin position="649"/>
        <end position="709"/>
    </location>
</feature>
<evidence type="ECO:0000313" key="8">
    <source>
        <dbReference type="EMBL" id="CAG7555690.1"/>
    </source>
</evidence>
<dbReference type="FunFam" id="3.40.309.10:FF:000002">
    <property type="entry name" value="Methylmalonate-semialdehyde dehydrogenase (Acylating)"/>
    <property type="match status" value="1"/>
</dbReference>
<keyword evidence="4" id="KW-0520">NAD</keyword>
<sequence>MPSTSIYKSVIYPGNHEKLSSPQDTQNFIDNKLVSSKTTKWIDVHDPATNNIITRVPESTNDELQEAVRSAKAAFPAWKRTSIIKRQQIMFKLTHLIREHMDNLATSIVTEQGKTFADAKGDVLRGLQVCETACGITTQLTGEVLEVAKDMETRSYRQPLGITAAICPFNFPAMIPLWSLPLATVTGNCMIVKPSERDPGAAMMIAELCREAGFPPGVVNVVHGSKDTVNFLLDEPEIQAISFVGSNAAGEYIYQRGSANGKRVQANLGAKNHALLSSDANKDHALDSIAGAAFGAAGQRCMALSVLITLGDAKQWLDDLVTKAKNHVAGSGFDSKSDFGPLITPQARDRCEALITSAEKEGAKILLDGRGWKPEGFPDGNWVGPTVIAGVTPEMECYREEIFGPVLLCMEASTLQSGIEIINANAWGNGAVIFTNNGAKASLFQQEIDAGQVGINVPIPVPLPMFSFTGNKRSVAGTGLANFYGKDGLRFYTQWKTVTSLWRADEASTGEKLTKSADQPKYALQRSKEISTNDFITLTEFLVEQGHLSKEGYLEGEVFVYSCLKSAINKRKSAGKKYDELAGFIDSPELVESNATHQAFIRTIEKCYNLLNGPEWEKNNQVAVEVSVEEVKEFVRGKYAELEVEAGEAFGDEEKLDPEPEPASQQGRQQGRGKKGQGKKAGRKGGKKPNKSKNRTEPPKPEDEPYKPIPFEEMRIADDGDSYLLATYSSVQQWIELRRFVQDTWEDVAYEGFNSAAAAGVSRVAFSMMSKTNSQMAVHFPEKKTSYLSLINTLTGGGIDKAQGKFQLEASTPEERTNPRVVSDIKEQFLWNIYEILKDFLENHRINRTGRPTQGLKKGLGSWTPKFDLVAASEEERMSWRRSYAIRWLFDLVNVCSTPRRLRNEKAQLPKGLEDINWLAANDAEDLRAIFGLNDFAAEITTLAMQNPKGATTKVEEMIQPHHVFQLQCMVDSFTVSKGWYISADAGHRLQEPATFSATRDIDLFMDRKKKNSLGGYPFSLYALWGLGIPSCPDADSYTVVRSCIDEINLHFAKFLGSHVYSKDQGLVEDIASRFAFKVEVARNRTVDKKYENEFEDTPPSLFATNTKHGLQEYSPFLCGAGLEEALSLSYKPFMHLWQEMREPLLLIRLYRYLKGIRFLTNRIPLWESLEILFEKCSFTKEEIETQRMSAPAGQTRSLLSKLHQTRSGTRTYISGRDMHDFWDIAKCNTFNLETTTTAYRRVGWDWGKVTDEGIRSEEDVRMLKLVSKPYNSEAVWLKQTKISTEGDGGRDRKGEEPVTQSVVAPVPFEGPAPQTPIPESSTTHPGDLPELEVGKTTEYELLSRIREEFIDDVNGFDNEFDPKRPLVGLNYPQITYVILDVFKRVEEDPRIKANRLYAHHFLKTHNDPSRRFSMYLTAIESYERYRKGGEEASDAKNLFELLSEALKTEKRPMCRFTFWGDVKRP</sequence>
<feature type="compositionally biased region" description="Basic and acidic residues" evidence="5">
    <location>
        <begin position="694"/>
        <end position="709"/>
    </location>
</feature>
<comment type="caution">
    <text evidence="8">The sequence shown here is derived from an EMBL/GenBank/DDBJ whole genome shotgun (WGS) entry which is preliminary data.</text>
</comment>
<dbReference type="InterPro" id="IPR016160">
    <property type="entry name" value="Ald_DH_CS_CYS"/>
</dbReference>
<proteinExistence type="inferred from homology"/>
<feature type="region of interest" description="Disordered" evidence="5">
    <location>
        <begin position="1282"/>
        <end position="1334"/>
    </location>
</feature>
<dbReference type="InterPro" id="IPR010061">
    <property type="entry name" value="MeMal-semiAld_DH"/>
</dbReference>
<name>A0A8J2IES4_FUSEQ</name>
<accession>A0A8J2IES4</accession>
<dbReference type="PANTHER" id="PTHR43866:SF3">
    <property type="entry name" value="METHYLMALONATE-SEMIALDEHYDE DEHYDROGENASE [ACYLATING], MITOCHONDRIAL"/>
    <property type="match status" value="1"/>
</dbReference>
<protein>
    <recommendedName>
        <fullName evidence="2">methylmalonate-semialdehyde dehydrogenase (CoA acylating)</fullName>
        <ecNumber evidence="2">1.2.1.27</ecNumber>
    </recommendedName>
</protein>
<dbReference type="GO" id="GO:0006210">
    <property type="term" value="P:thymine catabolic process"/>
    <property type="evidence" value="ECO:0007669"/>
    <property type="project" value="TreeGrafter"/>
</dbReference>
<evidence type="ECO:0000259" key="7">
    <source>
        <dbReference type="Pfam" id="PF20253"/>
    </source>
</evidence>
<dbReference type="NCBIfam" id="TIGR01722">
    <property type="entry name" value="MMSDH"/>
    <property type="match status" value="1"/>
</dbReference>
<reference evidence="8" key="1">
    <citation type="submission" date="2021-05" db="EMBL/GenBank/DDBJ databases">
        <authorList>
            <person name="Khan N."/>
        </authorList>
    </citation>
    <scope>NUCLEOTIDE SEQUENCE</scope>
</reference>
<dbReference type="PROSITE" id="PS00070">
    <property type="entry name" value="ALDEHYDE_DEHYDR_CYS"/>
    <property type="match status" value="1"/>
</dbReference>
<dbReference type="EC" id="1.2.1.27" evidence="2"/>
<feature type="domain" description="Aldehyde dehydrogenase" evidence="6">
    <location>
        <begin position="35"/>
        <end position="498"/>
    </location>
</feature>
<evidence type="ECO:0000256" key="2">
    <source>
        <dbReference type="ARBA" id="ARBA00013048"/>
    </source>
</evidence>
<evidence type="ECO:0000256" key="5">
    <source>
        <dbReference type="SAM" id="MobiDB-lite"/>
    </source>
</evidence>
<dbReference type="InterPro" id="IPR046539">
    <property type="entry name" value="DUF6604"/>
</dbReference>
<dbReference type="GO" id="GO:0004491">
    <property type="term" value="F:methylmalonate-semialdehyde dehydrogenase (acylating, NAD) activity"/>
    <property type="evidence" value="ECO:0007669"/>
    <property type="project" value="UniProtKB-EC"/>
</dbReference>
<evidence type="ECO:0000256" key="3">
    <source>
        <dbReference type="ARBA" id="ARBA00023002"/>
    </source>
</evidence>
<dbReference type="GO" id="GO:0005739">
    <property type="term" value="C:mitochondrion"/>
    <property type="evidence" value="ECO:0007669"/>
    <property type="project" value="TreeGrafter"/>
</dbReference>
<dbReference type="CDD" id="cd07085">
    <property type="entry name" value="ALDH_F6_MMSDH"/>
    <property type="match status" value="1"/>
</dbReference>
<dbReference type="InterPro" id="IPR015590">
    <property type="entry name" value="Aldehyde_DH_dom"/>
</dbReference>
<dbReference type="Pfam" id="PF00171">
    <property type="entry name" value="Aldedh"/>
    <property type="match status" value="1"/>
</dbReference>
<gene>
    <name evidence="8" type="ORF">FEQUK3_LOCUS1403</name>
</gene>
<feature type="compositionally biased region" description="Basic and acidic residues" evidence="5">
    <location>
        <begin position="1288"/>
        <end position="1297"/>
    </location>
</feature>
<dbReference type="EMBL" id="CAJSTJ010000066">
    <property type="protein sequence ID" value="CAG7555690.1"/>
    <property type="molecule type" value="Genomic_DNA"/>
</dbReference>
<organism evidence="8 9">
    <name type="scientific">Fusarium equiseti</name>
    <name type="common">Fusarium scirpi</name>
    <dbReference type="NCBI Taxonomy" id="61235"/>
    <lineage>
        <taxon>Eukaryota</taxon>
        <taxon>Fungi</taxon>
        <taxon>Dikarya</taxon>
        <taxon>Ascomycota</taxon>
        <taxon>Pezizomycotina</taxon>
        <taxon>Sordariomycetes</taxon>
        <taxon>Hypocreomycetidae</taxon>
        <taxon>Hypocreales</taxon>
        <taxon>Nectriaceae</taxon>
        <taxon>Fusarium</taxon>
        <taxon>Fusarium incarnatum-equiseti species complex</taxon>
    </lineage>
</organism>
<dbReference type="GO" id="GO:0006574">
    <property type="term" value="P:L-valine catabolic process"/>
    <property type="evidence" value="ECO:0007669"/>
    <property type="project" value="TreeGrafter"/>
</dbReference>
<evidence type="ECO:0000256" key="1">
    <source>
        <dbReference type="ARBA" id="ARBA00009986"/>
    </source>
</evidence>
<evidence type="ECO:0000313" key="9">
    <source>
        <dbReference type="Proteomes" id="UP000693738"/>
    </source>
</evidence>
<dbReference type="PANTHER" id="PTHR43866">
    <property type="entry name" value="MALONATE-SEMIALDEHYDE DEHYDROGENASE"/>
    <property type="match status" value="1"/>
</dbReference>
<evidence type="ECO:0000259" key="6">
    <source>
        <dbReference type="Pfam" id="PF00171"/>
    </source>
</evidence>
<comment type="similarity">
    <text evidence="1">Belongs to the aldehyde dehydrogenase family.</text>
</comment>